<dbReference type="EMBL" id="CAJA01000424">
    <property type="protein sequence ID" value="CCH74792.1"/>
    <property type="molecule type" value="Genomic_DNA"/>
</dbReference>
<keyword evidence="1" id="KW-0472">Membrane</keyword>
<keyword evidence="3" id="KW-1185">Reference proteome</keyword>
<comment type="caution">
    <text evidence="2">The sequence shown here is derived from an EMBL/GenBank/DDBJ whole genome shotgun (WGS) entry which is preliminary data.</text>
</comment>
<name>W6JZZ1_9MICO</name>
<feature type="transmembrane region" description="Helical" evidence="1">
    <location>
        <begin position="41"/>
        <end position="60"/>
    </location>
</feature>
<organism evidence="2 3">
    <name type="scientific">Nostocoides australiense Ben110</name>
    <dbReference type="NCBI Taxonomy" id="1193182"/>
    <lineage>
        <taxon>Bacteria</taxon>
        <taxon>Bacillati</taxon>
        <taxon>Actinomycetota</taxon>
        <taxon>Actinomycetes</taxon>
        <taxon>Micrococcales</taxon>
        <taxon>Intrasporangiaceae</taxon>
        <taxon>Nostocoides</taxon>
    </lineage>
</organism>
<proteinExistence type="predicted"/>
<feature type="transmembrane region" description="Helical" evidence="1">
    <location>
        <begin position="16"/>
        <end position="35"/>
    </location>
</feature>
<reference evidence="2 3" key="1">
    <citation type="journal article" date="2013" name="ISME J.">
        <title>A metabolic model for members of the genus Tetrasphaera involved in enhanced biological phosphorus removal.</title>
        <authorList>
            <person name="Kristiansen R."/>
            <person name="Nguyen H.T.T."/>
            <person name="Saunders A.M."/>
            <person name="Nielsen J.L."/>
            <person name="Wimmer R."/>
            <person name="Le V.Q."/>
            <person name="McIlroy S.J."/>
            <person name="Petrovski S."/>
            <person name="Seviour R.J."/>
            <person name="Calteau A."/>
            <person name="Nielsen K.L."/>
            <person name="Nielsen P.H."/>
        </authorList>
    </citation>
    <scope>NUCLEOTIDE SEQUENCE [LARGE SCALE GENOMIC DNA]</scope>
    <source>
        <strain evidence="2 3">Ben110</strain>
    </source>
</reference>
<dbReference type="STRING" id="1193182.BN11_4800007"/>
<accession>W6JZZ1</accession>
<dbReference type="AlphaFoldDB" id="W6JZZ1"/>
<evidence type="ECO:0000256" key="1">
    <source>
        <dbReference type="SAM" id="Phobius"/>
    </source>
</evidence>
<dbReference type="Proteomes" id="UP000035763">
    <property type="component" value="Unassembled WGS sequence"/>
</dbReference>
<keyword evidence="1" id="KW-1133">Transmembrane helix</keyword>
<keyword evidence="1" id="KW-0812">Transmembrane</keyword>
<protein>
    <submittedName>
        <fullName evidence="2">Uncharacterized protein</fullName>
    </submittedName>
</protein>
<sequence>MNVPLPTSAMGEDAQMLKLLLGVGVALILVGIVLIPLPGPGMLVLTGGVIVAAVAAVLLGKRPEHT</sequence>
<evidence type="ECO:0000313" key="3">
    <source>
        <dbReference type="Proteomes" id="UP000035763"/>
    </source>
</evidence>
<gene>
    <name evidence="2" type="ORF">BN11_4800007</name>
</gene>
<evidence type="ECO:0000313" key="2">
    <source>
        <dbReference type="EMBL" id="CCH74792.1"/>
    </source>
</evidence>